<keyword evidence="8" id="KW-1185">Reference proteome</keyword>
<dbReference type="SMART" id="SM00744">
    <property type="entry name" value="RINGv"/>
    <property type="match status" value="1"/>
</dbReference>
<feature type="compositionally biased region" description="Basic and acidic residues" evidence="5">
    <location>
        <begin position="64"/>
        <end position="84"/>
    </location>
</feature>
<dbReference type="OrthoDB" id="10012386at2759"/>
<feature type="compositionally biased region" description="Low complexity" evidence="5">
    <location>
        <begin position="323"/>
        <end position="350"/>
    </location>
</feature>
<keyword evidence="3" id="KW-0862">Zinc</keyword>
<feature type="compositionally biased region" description="Low complexity" evidence="5">
    <location>
        <begin position="273"/>
        <end position="289"/>
    </location>
</feature>
<dbReference type="PANTHER" id="PTHR14155:SF627">
    <property type="entry name" value="OS06G0192800 PROTEIN"/>
    <property type="match status" value="1"/>
</dbReference>
<dbReference type="SUPFAM" id="SSF57850">
    <property type="entry name" value="RING/U-box"/>
    <property type="match status" value="1"/>
</dbReference>
<feature type="region of interest" description="Disordered" evidence="5">
    <location>
        <begin position="1"/>
        <end position="164"/>
    </location>
</feature>
<dbReference type="InterPro" id="IPR001841">
    <property type="entry name" value="Znf_RING"/>
</dbReference>
<evidence type="ECO:0000256" key="5">
    <source>
        <dbReference type="SAM" id="MobiDB-lite"/>
    </source>
</evidence>
<protein>
    <submittedName>
        <fullName evidence="7">RNF165 protein</fullName>
    </submittedName>
</protein>
<feature type="compositionally biased region" description="Basic and acidic residues" evidence="5">
    <location>
        <begin position="487"/>
        <end position="543"/>
    </location>
</feature>
<evidence type="ECO:0000256" key="1">
    <source>
        <dbReference type="ARBA" id="ARBA00022723"/>
    </source>
</evidence>
<gene>
    <name evidence="7" type="primary">RNF165</name>
    <name evidence="7" type="ORF">BLAG_LOCUS2857</name>
</gene>
<dbReference type="SMART" id="SM00184">
    <property type="entry name" value="RING"/>
    <property type="match status" value="1"/>
</dbReference>
<feature type="compositionally biased region" description="Polar residues" evidence="5">
    <location>
        <begin position="24"/>
        <end position="39"/>
    </location>
</feature>
<feature type="compositionally biased region" description="Basic and acidic residues" evidence="5">
    <location>
        <begin position="704"/>
        <end position="726"/>
    </location>
</feature>
<evidence type="ECO:0000256" key="2">
    <source>
        <dbReference type="ARBA" id="ARBA00022771"/>
    </source>
</evidence>
<feature type="domain" description="RING-type" evidence="6">
    <location>
        <begin position="1192"/>
        <end position="1232"/>
    </location>
</feature>
<proteinExistence type="predicted"/>
<dbReference type="InterPro" id="IPR011016">
    <property type="entry name" value="Znf_RING-CH"/>
</dbReference>
<sequence>MNPEEGLAGPVANQQGLNLHVATDKNQQVQDPSTSQAPQEDSGCYSIDQSTSDQAQNGGSMSKGEVETSGKEEQQDNIAVKESEAVVTELEQPSPQSKRPCEVEDNIPSFPVSGPPISENGDTTTNVQEMASPLQGIQDENAELGNPHLDTQHNASGETFTVSSDKTVSLNKTVKEPNLEKLHSRKVAIQEKLKEIETRIHEKRYILVHRGQDVDQATLEKIVRETCQEIFEGRESLLSFVETPESPTFAESGPKIRNGSPDIEFEDPKAAHSNLSVSPSSSSSNISSPAEMTESPTFSECAPGIRRDSPDVQDPKAADTNLSVSPSSSSSNIPSPAETTESPTFTESTPNIRKGFLDMEETKEAHANLSVSTTPSSSDIPSPAEDQHANTVVEERTEETADCPDSVPKDDKKPEMLKDDVPKSMVLESKNTQYHCTDKVQEEPSGVNKEEKHQAQRQLCSDSQKQMKEHRSMEPLTEQLGDSACCKNEDKQPGRERQKGMTIKDQDGKKQAGDKMQKPKDGGMSHKKEKNAETKSGDKKKDGVFFNKPLNKSQAKKEMKEPGAATNSLEKKEKSKEPVKNGAAVSRPEKTGQEMNQNKSGVAPNNNGKNWQSKKVPSNMQEKRVESSKSKCAVLPKKSPKKDPPEDRDEIGNPSNTKTKKKESAKSGVLLNNRMTEDHHEDKDKAGVPSDSLEMKSSSKPANRCHDADQDRDRKKKSGDMRDHGKNITPEQQKRSSLSWEPLAKDEAIVEVQDDDITTLKKLLRQINLPEGQEDATAEEKTLIKAKEQETTHKVSQKKPELKRASNKRDEKLENAPTSGKQGCIVQIRGDSSPCHGDQETPSDTEIPKRASLKTWMNRKISFLIVLLLGLYNFLTSWSHKDQPPDVKSYKTNTSEIALDHVVHVQVYHMQREDQDSPPDTSTADNGDNQVHDYYLPDWLVQEDVDDDDLNLGADDPTVDHPAPITSVTVTADLCTEGSEGGQIAVLVGGHTVQQTDEELSHASGHSSQHIHRAPTQEVQDVLAVTCALEAELQHYRETERGISVTVLDIGGQVLDETRIFGPTTVQEHLLMNTAARAFAAGPMHGFTVRWPGGRTVPLGTCLDPHTAQNIILQMYHADEGGGTWQWRIVEISVGGISTYTVEVNIHQQANDGQECSEQDWPIPWDSCEHGSRGHEEEKVKDEDGKGSGYLCTICMDVDNKDSVEETLCRHCFHRGCLKRWLEYQNKCPVCRNSNPQNGSHKDADRGT</sequence>
<dbReference type="Gene3D" id="3.30.40.10">
    <property type="entry name" value="Zinc/RING finger domain, C3HC4 (zinc finger)"/>
    <property type="match status" value="1"/>
</dbReference>
<dbReference type="PROSITE" id="PS50089">
    <property type="entry name" value="ZF_RING_2"/>
    <property type="match status" value="1"/>
</dbReference>
<reference evidence="7" key="1">
    <citation type="submission" date="2022-01" db="EMBL/GenBank/DDBJ databases">
        <authorList>
            <person name="Braso-Vives M."/>
        </authorList>
    </citation>
    <scope>NUCLEOTIDE SEQUENCE</scope>
</reference>
<dbReference type="InterPro" id="IPR002350">
    <property type="entry name" value="Kazal_dom"/>
</dbReference>
<feature type="region of interest" description="Disordered" evidence="5">
    <location>
        <begin position="241"/>
        <end position="742"/>
    </location>
</feature>
<feature type="compositionally biased region" description="Polar residues" evidence="5">
    <location>
        <begin position="120"/>
        <end position="129"/>
    </location>
</feature>
<dbReference type="Proteomes" id="UP000838412">
    <property type="component" value="Chromosome 10"/>
</dbReference>
<feature type="compositionally biased region" description="Basic and acidic residues" evidence="5">
    <location>
        <begin position="305"/>
        <end position="317"/>
    </location>
</feature>
<feature type="compositionally biased region" description="Basic and acidic residues" evidence="5">
    <location>
        <begin position="569"/>
        <end position="579"/>
    </location>
</feature>
<dbReference type="InterPro" id="IPR013083">
    <property type="entry name" value="Znf_RING/FYVE/PHD"/>
</dbReference>
<accession>A0A8J9VXF9</accession>
<dbReference type="EMBL" id="OV696695">
    <property type="protein sequence ID" value="CAH1238131.1"/>
    <property type="molecule type" value="Genomic_DNA"/>
</dbReference>
<dbReference type="InterPro" id="IPR053238">
    <property type="entry name" value="RING-H2_zinc_finger"/>
</dbReference>
<dbReference type="AlphaFoldDB" id="A0A8J9VXF9"/>
<dbReference type="CDD" id="cd16448">
    <property type="entry name" value="RING-H2"/>
    <property type="match status" value="1"/>
</dbReference>
<feature type="compositionally biased region" description="Polar residues" evidence="5">
    <location>
        <begin position="729"/>
        <end position="739"/>
    </location>
</feature>
<evidence type="ECO:0000259" key="6">
    <source>
        <dbReference type="PROSITE" id="PS50089"/>
    </source>
</evidence>
<keyword evidence="1" id="KW-0479">Metal-binding</keyword>
<dbReference type="PROSITE" id="PS00282">
    <property type="entry name" value="KAZAL_1"/>
    <property type="match status" value="1"/>
</dbReference>
<name>A0A8J9VXF9_BRALA</name>
<feature type="compositionally biased region" description="Low complexity" evidence="5">
    <location>
        <begin position="370"/>
        <end position="383"/>
    </location>
</feature>
<feature type="compositionally biased region" description="Basic and acidic residues" evidence="5">
    <location>
        <begin position="785"/>
        <end position="814"/>
    </location>
</feature>
<evidence type="ECO:0000313" key="8">
    <source>
        <dbReference type="Proteomes" id="UP000838412"/>
    </source>
</evidence>
<evidence type="ECO:0000256" key="4">
    <source>
        <dbReference type="PROSITE-ProRule" id="PRU00175"/>
    </source>
</evidence>
<dbReference type="Pfam" id="PF13639">
    <property type="entry name" value="zf-RING_2"/>
    <property type="match status" value="1"/>
</dbReference>
<feature type="compositionally biased region" description="Polar residues" evidence="5">
    <location>
        <begin position="593"/>
        <end position="620"/>
    </location>
</feature>
<organism evidence="7 8">
    <name type="scientific">Branchiostoma lanceolatum</name>
    <name type="common">Common lancelet</name>
    <name type="synonym">Amphioxus lanceolatum</name>
    <dbReference type="NCBI Taxonomy" id="7740"/>
    <lineage>
        <taxon>Eukaryota</taxon>
        <taxon>Metazoa</taxon>
        <taxon>Chordata</taxon>
        <taxon>Cephalochordata</taxon>
        <taxon>Leptocardii</taxon>
        <taxon>Amphioxiformes</taxon>
        <taxon>Branchiostomatidae</taxon>
        <taxon>Branchiostoma</taxon>
    </lineage>
</organism>
<feature type="compositionally biased region" description="Basic and acidic residues" evidence="5">
    <location>
        <begin position="436"/>
        <end position="454"/>
    </location>
</feature>
<feature type="compositionally biased region" description="Polar residues" evidence="5">
    <location>
        <begin position="152"/>
        <end position="164"/>
    </location>
</feature>
<feature type="compositionally biased region" description="Basic and acidic residues" evidence="5">
    <location>
        <begin position="355"/>
        <end position="366"/>
    </location>
</feature>
<feature type="compositionally biased region" description="Basic and acidic residues" evidence="5">
    <location>
        <begin position="675"/>
        <end position="686"/>
    </location>
</feature>
<feature type="compositionally biased region" description="Polar residues" evidence="5">
    <location>
        <begin position="47"/>
        <end position="60"/>
    </location>
</feature>
<dbReference type="PANTHER" id="PTHR14155">
    <property type="entry name" value="RING FINGER DOMAIN-CONTAINING"/>
    <property type="match status" value="1"/>
</dbReference>
<evidence type="ECO:0000256" key="3">
    <source>
        <dbReference type="ARBA" id="ARBA00022833"/>
    </source>
</evidence>
<feature type="compositionally biased region" description="Basic and acidic residues" evidence="5">
    <location>
        <begin position="385"/>
        <end position="399"/>
    </location>
</feature>
<keyword evidence="2 4" id="KW-0863">Zinc-finger</keyword>
<feature type="region of interest" description="Disordered" evidence="5">
    <location>
        <begin position="785"/>
        <end position="846"/>
    </location>
</feature>
<evidence type="ECO:0000313" key="7">
    <source>
        <dbReference type="EMBL" id="CAH1238131.1"/>
    </source>
</evidence>
<dbReference type="GO" id="GO:0008270">
    <property type="term" value="F:zinc ion binding"/>
    <property type="evidence" value="ECO:0007669"/>
    <property type="project" value="UniProtKB-KW"/>
</dbReference>
<feature type="compositionally biased region" description="Basic and acidic residues" evidence="5">
    <location>
        <begin position="407"/>
        <end position="422"/>
    </location>
</feature>